<accession>A0A1S2M877</accession>
<keyword evidence="1" id="KW-1133">Transmembrane helix</keyword>
<protein>
    <submittedName>
        <fullName evidence="2">Uncharacterized protein</fullName>
    </submittedName>
</protein>
<evidence type="ECO:0000313" key="2">
    <source>
        <dbReference type="EMBL" id="OIJ20703.1"/>
    </source>
</evidence>
<reference evidence="2 3" key="1">
    <citation type="submission" date="2016-10" db="EMBL/GenBank/DDBJ databases">
        <title>Draft genome sequences of four alkaliphilic bacteria belonging to the Anaerobacillus genus.</title>
        <authorList>
            <person name="Bassil N.M."/>
            <person name="Lloyd J.R."/>
        </authorList>
    </citation>
    <scope>NUCLEOTIDE SEQUENCE [LARGE SCALE GENOMIC DNA]</scope>
    <source>
        <strain evidence="2 3">DSM 22531</strain>
    </source>
</reference>
<dbReference type="EMBL" id="MLQS01000008">
    <property type="protein sequence ID" value="OIJ20703.1"/>
    <property type="molecule type" value="Genomic_DNA"/>
</dbReference>
<evidence type="ECO:0000313" key="3">
    <source>
        <dbReference type="Proteomes" id="UP000180057"/>
    </source>
</evidence>
<keyword evidence="1" id="KW-0472">Membrane</keyword>
<keyword evidence="1" id="KW-0812">Transmembrane</keyword>
<dbReference type="Proteomes" id="UP000180057">
    <property type="component" value="Unassembled WGS sequence"/>
</dbReference>
<gene>
    <name evidence="2" type="ORF">BKP45_08655</name>
</gene>
<organism evidence="2 3">
    <name type="scientific">Anaerobacillus alkalidiazotrophicus</name>
    <dbReference type="NCBI Taxonomy" id="472963"/>
    <lineage>
        <taxon>Bacteria</taxon>
        <taxon>Bacillati</taxon>
        <taxon>Bacillota</taxon>
        <taxon>Bacilli</taxon>
        <taxon>Bacillales</taxon>
        <taxon>Bacillaceae</taxon>
        <taxon>Anaerobacillus</taxon>
    </lineage>
</organism>
<comment type="caution">
    <text evidence="2">The sequence shown here is derived from an EMBL/GenBank/DDBJ whole genome shotgun (WGS) entry which is preliminary data.</text>
</comment>
<feature type="transmembrane region" description="Helical" evidence="1">
    <location>
        <begin position="12"/>
        <end position="36"/>
    </location>
</feature>
<dbReference type="AlphaFoldDB" id="A0A1S2M877"/>
<keyword evidence="3" id="KW-1185">Reference proteome</keyword>
<proteinExistence type="predicted"/>
<evidence type="ECO:0000256" key="1">
    <source>
        <dbReference type="SAM" id="Phobius"/>
    </source>
</evidence>
<sequence>MNDHKKENYEIFKWMSIICLFLIPIPSGIGIFLILFEIRNRSFIWHLAFYYSVGKIGLHTNKNLFKSSFKLFTAQQFQSSTSLDRKWKKEQPSLFENCSKSLNFVYMNSFFD</sequence>
<name>A0A1S2M877_9BACI</name>